<accession>C6LKK3</accession>
<keyword evidence="2" id="KW-1185">Reference proteome</keyword>
<gene>
    <name evidence="1" type="ORF">BRYFOR_09191</name>
</gene>
<protein>
    <submittedName>
        <fullName evidence="1">Uncharacterized protein</fullName>
    </submittedName>
</protein>
<evidence type="ECO:0000313" key="2">
    <source>
        <dbReference type="Proteomes" id="UP000005561"/>
    </source>
</evidence>
<organism evidence="1 2">
    <name type="scientific">Marvinbryantia formatexigens DSM 14469</name>
    <dbReference type="NCBI Taxonomy" id="478749"/>
    <lineage>
        <taxon>Bacteria</taxon>
        <taxon>Bacillati</taxon>
        <taxon>Bacillota</taxon>
        <taxon>Clostridia</taxon>
        <taxon>Lachnospirales</taxon>
        <taxon>Lachnospiraceae</taxon>
        <taxon>Marvinbryantia</taxon>
    </lineage>
</organism>
<sequence length="47" mass="5488">MTGKTDIHTHKFTRKIRIPEGYAHSYTWRFSFISGARGGYSQIHSPY</sequence>
<proteinExistence type="predicted"/>
<comment type="caution">
    <text evidence="1">The sequence shown here is derived from an EMBL/GenBank/DDBJ whole genome shotgun (WGS) entry which is preliminary data.</text>
</comment>
<dbReference type="Proteomes" id="UP000005561">
    <property type="component" value="Unassembled WGS sequence"/>
</dbReference>
<name>C6LKK3_9FIRM</name>
<evidence type="ECO:0000313" key="1">
    <source>
        <dbReference type="EMBL" id="EET58902.1"/>
    </source>
</evidence>
<reference evidence="1" key="1">
    <citation type="submission" date="2009-07" db="EMBL/GenBank/DDBJ databases">
        <authorList>
            <person name="Weinstock G."/>
            <person name="Sodergren E."/>
            <person name="Clifton S."/>
            <person name="Fulton L."/>
            <person name="Fulton B."/>
            <person name="Courtney L."/>
            <person name="Fronick C."/>
            <person name="Harrison M."/>
            <person name="Strong C."/>
            <person name="Farmer C."/>
            <person name="Delahaunty K."/>
            <person name="Markovic C."/>
            <person name="Hall O."/>
            <person name="Minx P."/>
            <person name="Tomlinson C."/>
            <person name="Mitreva M."/>
            <person name="Nelson J."/>
            <person name="Hou S."/>
            <person name="Wollam A."/>
            <person name="Pepin K.H."/>
            <person name="Johnson M."/>
            <person name="Bhonagiri V."/>
            <person name="Nash W.E."/>
            <person name="Warren W."/>
            <person name="Chinwalla A."/>
            <person name="Mardis E.R."/>
            <person name="Wilson R.K."/>
        </authorList>
    </citation>
    <scope>NUCLEOTIDE SEQUENCE [LARGE SCALE GENOMIC DNA]</scope>
    <source>
        <strain evidence="1">DSM 14469</strain>
    </source>
</reference>
<dbReference type="EMBL" id="ACCL02000024">
    <property type="protein sequence ID" value="EET58902.1"/>
    <property type="molecule type" value="Genomic_DNA"/>
</dbReference>
<dbReference type="AlphaFoldDB" id="C6LKK3"/>